<keyword evidence="4" id="KW-0645">Protease</keyword>
<dbReference type="PANTHER" id="PTHR34385">
    <property type="entry name" value="D-ALANYL-D-ALANINE CARBOXYPEPTIDASE"/>
    <property type="match status" value="1"/>
</dbReference>
<keyword evidence="4" id="KW-0121">Carboxypeptidase</keyword>
<dbReference type="STRING" id="1123308.GCA_000380085_01562"/>
<dbReference type="eggNOG" id="COG1876">
    <property type="taxonomic scope" value="Bacteria"/>
</dbReference>
<protein>
    <submittedName>
        <fullName evidence="4">D-alanyl-D-alanine carboxypeptidase</fullName>
    </submittedName>
</protein>
<dbReference type="InterPro" id="IPR052179">
    <property type="entry name" value="DD-CPase-like"/>
</dbReference>
<feature type="domain" description="D-alanyl-D-alanine carboxypeptidase-like core" evidence="3">
    <location>
        <begin position="105"/>
        <end position="225"/>
    </location>
</feature>
<reference evidence="4 5" key="1">
    <citation type="submission" date="2017-06" db="EMBL/GenBank/DDBJ databases">
        <authorList>
            <consortium name="Pathogen Informatics"/>
        </authorList>
    </citation>
    <scope>NUCLEOTIDE SEQUENCE [LARGE SCALE GENOMIC DNA]</scope>
    <source>
        <strain evidence="4 5">NCTC13788</strain>
    </source>
</reference>
<dbReference type="InterPro" id="IPR003709">
    <property type="entry name" value="VanY-like_core_dom"/>
</dbReference>
<gene>
    <name evidence="4" type="ORF">SAMEA4412692_02118</name>
</gene>
<evidence type="ECO:0000256" key="2">
    <source>
        <dbReference type="SAM" id="SignalP"/>
    </source>
</evidence>
<feature type="signal peptide" evidence="2">
    <location>
        <begin position="1"/>
        <end position="23"/>
    </location>
</feature>
<dbReference type="OrthoDB" id="9792074at2"/>
<dbReference type="NCBIfam" id="NF041194">
    <property type="entry name" value="LD_carboxy_LdcB"/>
    <property type="match status" value="1"/>
</dbReference>
<evidence type="ECO:0000259" key="3">
    <source>
        <dbReference type="Pfam" id="PF02557"/>
    </source>
</evidence>
<dbReference type="KEGG" id="smen:SAMEA4412692_2118"/>
<evidence type="ECO:0000313" key="5">
    <source>
        <dbReference type="Proteomes" id="UP000215185"/>
    </source>
</evidence>
<feature type="chain" id="PRO_5011298708" evidence="2">
    <location>
        <begin position="24"/>
        <end position="251"/>
    </location>
</feature>
<dbReference type="PROSITE" id="PS51257">
    <property type="entry name" value="PROKAR_LIPOPROTEIN"/>
    <property type="match status" value="1"/>
</dbReference>
<keyword evidence="4" id="KW-0378">Hydrolase</keyword>
<dbReference type="GO" id="GO:0006508">
    <property type="term" value="P:proteolysis"/>
    <property type="evidence" value="ECO:0007669"/>
    <property type="project" value="InterPro"/>
</dbReference>
<dbReference type="SUPFAM" id="SSF55166">
    <property type="entry name" value="Hedgehog/DD-peptidase"/>
    <property type="match status" value="1"/>
</dbReference>
<dbReference type="Proteomes" id="UP000215185">
    <property type="component" value="Chromosome 1"/>
</dbReference>
<dbReference type="Gene3D" id="3.30.1380.10">
    <property type="match status" value="1"/>
</dbReference>
<evidence type="ECO:0000313" key="4">
    <source>
        <dbReference type="EMBL" id="SNU91035.1"/>
    </source>
</evidence>
<dbReference type="GO" id="GO:0004180">
    <property type="term" value="F:carboxypeptidase activity"/>
    <property type="evidence" value="ECO:0007669"/>
    <property type="project" value="UniProtKB-KW"/>
</dbReference>
<dbReference type="InterPro" id="IPR009045">
    <property type="entry name" value="Zn_M74/Hedgehog-like"/>
</dbReference>
<dbReference type="Pfam" id="PF02557">
    <property type="entry name" value="VanY"/>
    <property type="match status" value="1"/>
</dbReference>
<accession>A0A239SZT2</accession>
<feature type="compositionally biased region" description="Polar residues" evidence="1">
    <location>
        <begin position="32"/>
        <end position="47"/>
    </location>
</feature>
<dbReference type="EMBL" id="LT906439">
    <property type="protein sequence ID" value="SNU91035.1"/>
    <property type="molecule type" value="Genomic_DNA"/>
</dbReference>
<feature type="compositionally biased region" description="Low complexity" evidence="1">
    <location>
        <begin position="48"/>
        <end position="64"/>
    </location>
</feature>
<dbReference type="PANTHER" id="PTHR34385:SF1">
    <property type="entry name" value="PEPTIDOGLYCAN L-ALANYL-D-GLUTAMATE ENDOPEPTIDASE CWLK"/>
    <property type="match status" value="1"/>
</dbReference>
<proteinExistence type="predicted"/>
<dbReference type="CDD" id="cd14852">
    <property type="entry name" value="LD-carboxypeptidase"/>
    <property type="match status" value="1"/>
</dbReference>
<keyword evidence="5" id="KW-1185">Reference proteome</keyword>
<sequence>MKKYALVLLGLFALFLGACGQKAEQKNEPSAAVSSNQKKTVNKSNNHSTETQQSSVSRSSTSSTEEGEVTHNGTYFSVKNKYGDEIIIVNKKHPLSADYAPGENPSAVAAFHQLKADMQALGYPISDNYSGFRSYAYQATLYQSYVDRDGQAAADRYSARPGYSEHQSGLGFDLIDTSGNLLEDSASVDWLKAHSHEYGFVMRYLPGKEAITGYMPETWHIRYIGQEATDIYESGLTLEEYYGVEGGDYAD</sequence>
<organism evidence="4 5">
    <name type="scientific">Streptococcus merionis</name>
    <dbReference type="NCBI Taxonomy" id="400065"/>
    <lineage>
        <taxon>Bacteria</taxon>
        <taxon>Bacillati</taxon>
        <taxon>Bacillota</taxon>
        <taxon>Bacilli</taxon>
        <taxon>Lactobacillales</taxon>
        <taxon>Streptococcaceae</taxon>
        <taxon>Streptococcus</taxon>
    </lineage>
</organism>
<evidence type="ECO:0000256" key="1">
    <source>
        <dbReference type="SAM" id="MobiDB-lite"/>
    </source>
</evidence>
<name>A0A239SZT2_9STRE</name>
<dbReference type="RefSeq" id="WP_018374096.1">
    <property type="nucleotide sequence ID" value="NZ_LT906439.1"/>
</dbReference>
<feature type="region of interest" description="Disordered" evidence="1">
    <location>
        <begin position="27"/>
        <end position="69"/>
    </location>
</feature>
<dbReference type="AlphaFoldDB" id="A0A239SZT2"/>
<keyword evidence="2" id="KW-0732">Signal</keyword>
<dbReference type="InterPro" id="IPR058193">
    <property type="entry name" value="VanY/YodJ_core_dom"/>
</dbReference>